<accession>A0A3B0U4S8</accession>
<protein>
    <submittedName>
        <fullName evidence="2">Uncharacterized protein</fullName>
    </submittedName>
</protein>
<evidence type="ECO:0000256" key="1">
    <source>
        <dbReference type="SAM" id="MobiDB-lite"/>
    </source>
</evidence>
<evidence type="ECO:0000313" key="2">
    <source>
        <dbReference type="EMBL" id="VAW19459.1"/>
    </source>
</evidence>
<name>A0A3B0U4S8_9ZZZZ</name>
<dbReference type="EMBL" id="UOEQ01000220">
    <property type="protein sequence ID" value="VAW19459.1"/>
    <property type="molecule type" value="Genomic_DNA"/>
</dbReference>
<organism evidence="2">
    <name type="scientific">hydrothermal vent metagenome</name>
    <dbReference type="NCBI Taxonomy" id="652676"/>
    <lineage>
        <taxon>unclassified sequences</taxon>
        <taxon>metagenomes</taxon>
        <taxon>ecological metagenomes</taxon>
    </lineage>
</organism>
<proteinExistence type="predicted"/>
<sequence>MLHHSAGSITRQSKPGGPAQKACRGDPKSLFQLWLKHIRKLRENAKTKNKIRRKKTL</sequence>
<reference evidence="2" key="1">
    <citation type="submission" date="2018-06" db="EMBL/GenBank/DDBJ databases">
        <authorList>
            <person name="Zhirakovskaya E."/>
        </authorList>
    </citation>
    <scope>NUCLEOTIDE SEQUENCE</scope>
</reference>
<dbReference type="AlphaFoldDB" id="A0A3B0U4S8"/>
<feature type="region of interest" description="Disordered" evidence="1">
    <location>
        <begin position="1"/>
        <end position="25"/>
    </location>
</feature>
<gene>
    <name evidence="2" type="ORF">MNBD_ALPHA11-2460</name>
</gene>